<evidence type="ECO:0000256" key="1">
    <source>
        <dbReference type="ARBA" id="ARBA00004496"/>
    </source>
</evidence>
<keyword evidence="2 5" id="KW-0963">Cytoplasm</keyword>
<feature type="site" description="Important for substrate specificity" evidence="5">
    <location>
        <position position="74"/>
    </location>
</feature>
<feature type="site" description="Important for substrate specificity" evidence="5">
    <location>
        <position position="165"/>
    </location>
</feature>
<protein>
    <recommendedName>
        <fullName evidence="5">7-methyl-GTP pyrophosphatase</fullName>
        <shortName evidence="5">m(7)GTP pyrophosphatase</shortName>
        <ecNumber evidence="5">3.6.1.-</ecNumber>
    </recommendedName>
</protein>
<comment type="function">
    <text evidence="5">Nucleoside triphosphate pyrophosphatase that hydrolyzes 7-methyl-GTP (m(7)GTP). May have a dual role in cell division arrest and in preventing the incorporation of modified nucleotides into cellular nucleic acids.</text>
</comment>
<feature type="site" description="Important for substrate specificity" evidence="5">
    <location>
        <position position="16"/>
    </location>
</feature>
<comment type="caution">
    <text evidence="6">The sequence shown here is derived from an EMBL/GenBank/DDBJ whole genome shotgun (WGS) entry which is preliminary data.</text>
</comment>
<dbReference type="GO" id="GO:0047429">
    <property type="term" value="F:nucleoside triphosphate diphosphatase activity"/>
    <property type="evidence" value="ECO:0007669"/>
    <property type="project" value="InterPro"/>
</dbReference>
<dbReference type="SUPFAM" id="SSF52972">
    <property type="entry name" value="ITPase-like"/>
    <property type="match status" value="1"/>
</dbReference>
<dbReference type="EC" id="3.6.1.-" evidence="5"/>
<dbReference type="PANTHER" id="PTHR43213:SF10">
    <property type="entry name" value="7-METHYL-GTP PYROPHOSPHATASE"/>
    <property type="match status" value="1"/>
</dbReference>
<name>A0A150QT22_SORCE</name>
<dbReference type="InterPro" id="IPR029001">
    <property type="entry name" value="ITPase-like_fam"/>
</dbReference>
<proteinExistence type="inferred from homology"/>
<dbReference type="GO" id="GO:0009117">
    <property type="term" value="P:nucleotide metabolic process"/>
    <property type="evidence" value="ECO:0007669"/>
    <property type="project" value="UniProtKB-KW"/>
</dbReference>
<comment type="caution">
    <text evidence="5">Lacks conserved residue(s) required for the propagation of feature annotation.</text>
</comment>
<evidence type="ECO:0000256" key="3">
    <source>
        <dbReference type="ARBA" id="ARBA00022801"/>
    </source>
</evidence>
<dbReference type="CDD" id="cd00555">
    <property type="entry name" value="Maf"/>
    <property type="match status" value="1"/>
</dbReference>
<comment type="cofactor">
    <cofactor evidence="5">
        <name>a divalent metal cation</name>
        <dbReference type="ChEBI" id="CHEBI:60240"/>
    </cofactor>
</comment>
<dbReference type="PIRSF" id="PIRSF006305">
    <property type="entry name" value="Maf"/>
    <property type="match status" value="1"/>
</dbReference>
<evidence type="ECO:0000313" key="6">
    <source>
        <dbReference type="EMBL" id="KYF70992.1"/>
    </source>
</evidence>
<dbReference type="Pfam" id="PF02545">
    <property type="entry name" value="Maf"/>
    <property type="match status" value="1"/>
</dbReference>
<dbReference type="InterPro" id="IPR003697">
    <property type="entry name" value="Maf-like"/>
</dbReference>
<sequence length="209" mass="22454">MEPIMSRIVLASTSPFRRALLDRLGLAYEAVAPAFDEIAPEGMPPAACARLFAEGKALSLAPACHDALIIGADQALDLDGELLRKPATLDEAADQLARLAGRAHALHTAVAVHAPPGLPLAPDAPRTLIEIATIELRVRPLGRAQIRRYVELDRPIGSAGGYLFEKHGPWLFDDVRHPDETAIVGLPLVPLCRLLRRFGVDPLDAPARA</sequence>
<dbReference type="HAMAP" id="MF_00528">
    <property type="entry name" value="Maf"/>
    <property type="match status" value="1"/>
</dbReference>
<comment type="subcellular location">
    <subcellularLocation>
        <location evidence="1 5">Cytoplasm</location>
    </subcellularLocation>
</comment>
<organism evidence="6 7">
    <name type="scientific">Sorangium cellulosum</name>
    <name type="common">Polyangium cellulosum</name>
    <dbReference type="NCBI Taxonomy" id="56"/>
    <lineage>
        <taxon>Bacteria</taxon>
        <taxon>Pseudomonadati</taxon>
        <taxon>Myxococcota</taxon>
        <taxon>Polyangia</taxon>
        <taxon>Polyangiales</taxon>
        <taxon>Polyangiaceae</taxon>
        <taxon>Sorangium</taxon>
    </lineage>
</organism>
<accession>A0A150QT22</accession>
<dbReference type="PANTHER" id="PTHR43213">
    <property type="entry name" value="BIFUNCTIONAL DTTP/UTP PYROPHOSPHATASE/METHYLTRANSFERASE PROTEIN-RELATED"/>
    <property type="match status" value="1"/>
</dbReference>
<evidence type="ECO:0000256" key="2">
    <source>
        <dbReference type="ARBA" id="ARBA00022490"/>
    </source>
</evidence>
<comment type="similarity">
    <text evidence="5">Belongs to the Maf family. YceF subfamily.</text>
</comment>
<comment type="catalytic activity">
    <reaction evidence="5">
        <text>N(7)-methyl-GTP + H2O = N(7)-methyl-GMP + diphosphate + H(+)</text>
        <dbReference type="Rhea" id="RHEA:58744"/>
        <dbReference type="ChEBI" id="CHEBI:15377"/>
        <dbReference type="ChEBI" id="CHEBI:15378"/>
        <dbReference type="ChEBI" id="CHEBI:33019"/>
        <dbReference type="ChEBI" id="CHEBI:58285"/>
        <dbReference type="ChEBI" id="CHEBI:87133"/>
    </reaction>
</comment>
<keyword evidence="3 5" id="KW-0378">Hydrolase</keyword>
<dbReference type="Proteomes" id="UP000075635">
    <property type="component" value="Unassembled WGS sequence"/>
</dbReference>
<dbReference type="AlphaFoldDB" id="A0A150QT22"/>
<dbReference type="Gene3D" id="3.90.950.10">
    <property type="match status" value="1"/>
</dbReference>
<evidence type="ECO:0000256" key="5">
    <source>
        <dbReference type="HAMAP-Rule" id="MF_00528"/>
    </source>
</evidence>
<dbReference type="GO" id="GO:0005737">
    <property type="term" value="C:cytoplasm"/>
    <property type="evidence" value="ECO:0007669"/>
    <property type="project" value="UniProtKB-SubCell"/>
</dbReference>
<gene>
    <name evidence="6" type="ORF">BE17_09450</name>
</gene>
<reference evidence="6 7" key="1">
    <citation type="submission" date="2014-02" db="EMBL/GenBank/DDBJ databases">
        <title>The small core and large imbalanced accessory genome model reveals a collaborative survival strategy of Sorangium cellulosum strains in nature.</title>
        <authorList>
            <person name="Han K."/>
            <person name="Peng R."/>
            <person name="Blom J."/>
            <person name="Li Y.-Z."/>
        </authorList>
    </citation>
    <scope>NUCLEOTIDE SEQUENCE [LARGE SCALE GENOMIC DNA]</scope>
    <source>
        <strain evidence="6 7">So0011-07</strain>
    </source>
</reference>
<keyword evidence="4 5" id="KW-0546">Nucleotide metabolism</keyword>
<evidence type="ECO:0000313" key="7">
    <source>
        <dbReference type="Proteomes" id="UP000075635"/>
    </source>
</evidence>
<feature type="active site" description="Proton acceptor" evidence="5">
    <location>
        <position position="73"/>
    </location>
</feature>
<evidence type="ECO:0000256" key="4">
    <source>
        <dbReference type="ARBA" id="ARBA00023080"/>
    </source>
</evidence>
<dbReference type="EMBL" id="JEMB01003552">
    <property type="protein sequence ID" value="KYF70992.1"/>
    <property type="molecule type" value="Genomic_DNA"/>
</dbReference>